<dbReference type="SUPFAM" id="SSF161266">
    <property type="entry name" value="Gam-like"/>
    <property type="match status" value="1"/>
</dbReference>
<evidence type="ECO:0000256" key="1">
    <source>
        <dbReference type="SAM" id="Coils"/>
    </source>
</evidence>
<dbReference type="EMBL" id="CP032100">
    <property type="protein sequence ID" value="AXX88884.1"/>
    <property type="molecule type" value="Genomic_DNA"/>
</dbReference>
<evidence type="ECO:0000313" key="3">
    <source>
        <dbReference type="Proteomes" id="UP000263040"/>
    </source>
</evidence>
<proteinExistence type="predicted"/>
<accession>A0AAD0SNT8</accession>
<gene>
    <name evidence="2" type="ORF">ASUIS_0377</name>
</gene>
<keyword evidence="1" id="KW-0175">Coiled coil</keyword>
<dbReference type="AlphaFoldDB" id="A0AAD0SNT8"/>
<evidence type="ECO:0000313" key="2">
    <source>
        <dbReference type="EMBL" id="AXX88884.1"/>
    </source>
</evidence>
<protein>
    <submittedName>
        <fullName evidence="2">Uncharacterized protein</fullName>
    </submittedName>
</protein>
<feature type="coiled-coil region" evidence="1">
    <location>
        <begin position="8"/>
        <end position="79"/>
    </location>
</feature>
<sequence>MNDQELYQQQKQAQLDKYEVNLSELKNLTSEFDADANRKLDKKIKSVELKIEEAKTKLKAFCKARKEELEAEKKAIDETFIAINTHLAMS</sequence>
<name>A0AAD0SNT8_9BACT</name>
<reference evidence="2 3" key="1">
    <citation type="submission" date="2018-08" db="EMBL/GenBank/DDBJ databases">
        <title>Complete genome of the Arcobacter suis type strain LMG 26152.</title>
        <authorList>
            <person name="Miller W.G."/>
            <person name="Yee E."/>
            <person name="Bono J.L."/>
        </authorList>
    </citation>
    <scope>NUCLEOTIDE SEQUENCE [LARGE SCALE GENOMIC DNA]</scope>
    <source>
        <strain evidence="2 3">CECT 7833</strain>
    </source>
</reference>
<dbReference type="Proteomes" id="UP000263040">
    <property type="component" value="Chromosome"/>
</dbReference>
<organism evidence="2 3">
    <name type="scientific">Arcobacter suis CECT 7833</name>
    <dbReference type="NCBI Taxonomy" id="663365"/>
    <lineage>
        <taxon>Bacteria</taxon>
        <taxon>Pseudomonadati</taxon>
        <taxon>Campylobacterota</taxon>
        <taxon>Epsilonproteobacteria</taxon>
        <taxon>Campylobacterales</taxon>
        <taxon>Arcobacteraceae</taxon>
        <taxon>Arcobacter</taxon>
    </lineage>
</organism>
<dbReference type="KEGG" id="asui:ASUIS_0377"/>
<dbReference type="RefSeq" id="WP_118885454.1">
    <property type="nucleotide sequence ID" value="NZ_CP032100.1"/>
</dbReference>
<keyword evidence="3" id="KW-1185">Reference proteome</keyword>